<feature type="domain" description="HTH luxR-type" evidence="1">
    <location>
        <begin position="255"/>
        <end position="312"/>
    </location>
</feature>
<evidence type="ECO:0000313" key="2">
    <source>
        <dbReference type="EMBL" id="RIQ21363.1"/>
    </source>
</evidence>
<evidence type="ECO:0000313" key="3">
    <source>
        <dbReference type="Proteomes" id="UP000284057"/>
    </source>
</evidence>
<reference evidence="2 3" key="1">
    <citation type="submission" date="2018-09" db="EMBL/GenBank/DDBJ databases">
        <title>Isolation, diversity and antifungal activity of actinobacteria from wheat.</title>
        <authorList>
            <person name="Han C."/>
        </authorList>
    </citation>
    <scope>NUCLEOTIDE SEQUENCE [LARGE SCALE GENOMIC DNA]</scope>
    <source>
        <strain evidence="2 3">NEAU-YY265</strain>
    </source>
</reference>
<protein>
    <recommendedName>
        <fullName evidence="1">HTH luxR-type domain-containing protein</fullName>
    </recommendedName>
</protein>
<sequence length="318" mass="34328">MLTVLGASDDEDRVYRQLVSVVSATAAELAAATGLPSEAVDGALAGLLERGLASRTADTPARYVAASPGVVEAMIADRLSELRSAQKTLDRLAAQHRANALAMEASGVFEIVRGQEALRRAAMTMLAAARSEVLNLIKPPIIAVRSEEQVQPAAPVRGRTVFETEALERPGALRAVRDGLRPGDQVRVHTRLPVKMLVVDRSVALLPMARDDTTPVGVLVRAGAVLDALLELFDFVWAAAVPLHVDNENSPSPRDPFLDADDRQLLSLLLAGLTDEAIAVHRGTSMRTVQRKVQALMNRAHVRTRMQLAWEAARRGWV</sequence>
<evidence type="ECO:0000259" key="1">
    <source>
        <dbReference type="SMART" id="SM00421"/>
    </source>
</evidence>
<keyword evidence="3" id="KW-1185">Reference proteome</keyword>
<dbReference type="InterPro" id="IPR000792">
    <property type="entry name" value="Tscrpt_reg_LuxR_C"/>
</dbReference>
<organism evidence="2 3">
    <name type="scientific">Jiangella rhizosphaerae</name>
    <dbReference type="NCBI Taxonomy" id="2293569"/>
    <lineage>
        <taxon>Bacteria</taxon>
        <taxon>Bacillati</taxon>
        <taxon>Actinomycetota</taxon>
        <taxon>Actinomycetes</taxon>
        <taxon>Jiangellales</taxon>
        <taxon>Jiangellaceae</taxon>
        <taxon>Jiangella</taxon>
    </lineage>
</organism>
<accession>A0A418KPH9</accession>
<dbReference type="AlphaFoldDB" id="A0A418KPH9"/>
<dbReference type="RefSeq" id="WP_119660734.1">
    <property type="nucleotide sequence ID" value="NZ_QUAL01000151.1"/>
</dbReference>
<proteinExistence type="predicted"/>
<dbReference type="Gene3D" id="1.10.10.10">
    <property type="entry name" value="Winged helix-like DNA-binding domain superfamily/Winged helix DNA-binding domain"/>
    <property type="match status" value="2"/>
</dbReference>
<gene>
    <name evidence="2" type="ORF">DY240_15380</name>
</gene>
<name>A0A418KPH9_9ACTN</name>
<comment type="caution">
    <text evidence="2">The sequence shown here is derived from an EMBL/GenBank/DDBJ whole genome shotgun (WGS) entry which is preliminary data.</text>
</comment>
<dbReference type="GO" id="GO:0006355">
    <property type="term" value="P:regulation of DNA-templated transcription"/>
    <property type="evidence" value="ECO:0007669"/>
    <property type="project" value="InterPro"/>
</dbReference>
<dbReference type="PANTHER" id="PTHR34293:SF1">
    <property type="entry name" value="HTH-TYPE TRANSCRIPTIONAL REGULATOR TRMBL2"/>
    <property type="match status" value="1"/>
</dbReference>
<dbReference type="InterPro" id="IPR016032">
    <property type="entry name" value="Sig_transdc_resp-reg_C-effctor"/>
</dbReference>
<dbReference type="EMBL" id="QUAL01000151">
    <property type="protein sequence ID" value="RIQ21363.1"/>
    <property type="molecule type" value="Genomic_DNA"/>
</dbReference>
<dbReference type="PANTHER" id="PTHR34293">
    <property type="entry name" value="HTH-TYPE TRANSCRIPTIONAL REGULATOR TRMBL2"/>
    <property type="match status" value="1"/>
</dbReference>
<dbReference type="InterPro" id="IPR036388">
    <property type="entry name" value="WH-like_DNA-bd_sf"/>
</dbReference>
<dbReference type="SMART" id="SM00421">
    <property type="entry name" value="HTH_LUXR"/>
    <property type="match status" value="1"/>
</dbReference>
<dbReference type="SUPFAM" id="SSF46894">
    <property type="entry name" value="C-terminal effector domain of the bipartite response regulators"/>
    <property type="match status" value="1"/>
</dbReference>
<dbReference type="InterPro" id="IPR051797">
    <property type="entry name" value="TrmB-like"/>
</dbReference>
<dbReference type="Pfam" id="PF01978">
    <property type="entry name" value="TrmB"/>
    <property type="match status" value="1"/>
</dbReference>
<dbReference type="InterPro" id="IPR002831">
    <property type="entry name" value="Tscrpt_reg_TrmB_N"/>
</dbReference>
<dbReference type="OrthoDB" id="5932488at2"/>
<dbReference type="GO" id="GO:0003677">
    <property type="term" value="F:DNA binding"/>
    <property type="evidence" value="ECO:0007669"/>
    <property type="project" value="InterPro"/>
</dbReference>
<dbReference type="Proteomes" id="UP000284057">
    <property type="component" value="Unassembled WGS sequence"/>
</dbReference>